<name>A0A943D8J4_9FIRM</name>
<keyword evidence="1" id="KW-0472">Membrane</keyword>
<feature type="domain" description="YfjL-like N-terminal" evidence="3">
    <location>
        <begin position="80"/>
        <end position="157"/>
    </location>
</feature>
<feature type="domain" description="Putative zinc-finger" evidence="2">
    <location>
        <begin position="8"/>
        <end position="42"/>
    </location>
</feature>
<evidence type="ECO:0000259" key="3">
    <source>
        <dbReference type="Pfam" id="PF25425"/>
    </source>
</evidence>
<accession>A0A943D8J4</accession>
<comment type="caution">
    <text evidence="4">The sequence shown here is derived from an EMBL/GenBank/DDBJ whole genome shotgun (WGS) entry which is preliminary data.</text>
</comment>
<organism evidence="4 5">
    <name type="scientific">Subdoligranulum variabile</name>
    <dbReference type="NCBI Taxonomy" id="214851"/>
    <lineage>
        <taxon>Bacteria</taxon>
        <taxon>Bacillati</taxon>
        <taxon>Bacillota</taxon>
        <taxon>Clostridia</taxon>
        <taxon>Eubacteriales</taxon>
        <taxon>Oscillospiraceae</taxon>
        <taxon>Subdoligranulum</taxon>
    </lineage>
</organism>
<proteinExistence type="predicted"/>
<evidence type="ECO:0000256" key="1">
    <source>
        <dbReference type="SAM" id="Phobius"/>
    </source>
</evidence>
<sequence length="307" mass="33773">MTPEKISCGICRDLLPLVLDGVAAPESEAAVRAHLAACPECRAVWQAECGDTPSPAPDTLPDDARILCRLRRRVRGWLALALAAALLVALFAYTVNGDPISGAWAQQRAIRYAEQRFPGQTFTAPKGSWYSYYFNYSVEVQSDQSPDTHFTVETRKWLWLNDYGTTDAVTNGVTARQRMEQALTDKAQRTFDALSDRLDLDGTLQVELCVEPDADSSSGYAPHTEHYSDVIYLDAPMDEAILDKVPSCLTLTIFWPTAATETDVQTVLREVKQLMEQFDLPMTYYHVTLLGSDGIVGSGVVAANAVG</sequence>
<dbReference type="Pfam" id="PF25425">
    <property type="entry name" value="YfjL_N"/>
    <property type="match status" value="1"/>
</dbReference>
<keyword evidence="1" id="KW-0812">Transmembrane</keyword>
<dbReference type="EMBL" id="JAGZGG010000005">
    <property type="protein sequence ID" value="MBS5331601.1"/>
    <property type="molecule type" value="Genomic_DNA"/>
</dbReference>
<evidence type="ECO:0000313" key="4">
    <source>
        <dbReference type="EMBL" id="MBS5331601.1"/>
    </source>
</evidence>
<reference evidence="4" key="1">
    <citation type="submission" date="2021-02" db="EMBL/GenBank/DDBJ databases">
        <title>Infant gut strain persistence is associated with maternal origin, phylogeny, and functional potential including surface adhesion and iron acquisition.</title>
        <authorList>
            <person name="Lou Y.C."/>
        </authorList>
    </citation>
    <scope>NUCLEOTIDE SEQUENCE</scope>
    <source>
        <strain evidence="4">L3_101_000M1_dasL3_101_000M1_concoct_87</strain>
    </source>
</reference>
<feature type="transmembrane region" description="Helical" evidence="1">
    <location>
        <begin position="74"/>
        <end position="93"/>
    </location>
</feature>
<dbReference type="InterPro" id="IPR057359">
    <property type="entry name" value="YfjL_N"/>
</dbReference>
<gene>
    <name evidence="4" type="ORF">KHY36_03615</name>
</gene>
<dbReference type="Pfam" id="PF13490">
    <property type="entry name" value="zf-HC2"/>
    <property type="match status" value="1"/>
</dbReference>
<protein>
    <submittedName>
        <fullName evidence="4">Zf-HC2 domain-containing protein</fullName>
    </submittedName>
</protein>
<evidence type="ECO:0000313" key="5">
    <source>
        <dbReference type="Proteomes" id="UP000759273"/>
    </source>
</evidence>
<dbReference type="InterPro" id="IPR027383">
    <property type="entry name" value="Znf_put"/>
</dbReference>
<dbReference type="Proteomes" id="UP000759273">
    <property type="component" value="Unassembled WGS sequence"/>
</dbReference>
<keyword evidence="1" id="KW-1133">Transmembrane helix</keyword>
<dbReference type="AlphaFoldDB" id="A0A943D8J4"/>
<evidence type="ECO:0000259" key="2">
    <source>
        <dbReference type="Pfam" id="PF13490"/>
    </source>
</evidence>